<dbReference type="AlphaFoldDB" id="A0A3R9YP53"/>
<dbReference type="SUPFAM" id="SSF63829">
    <property type="entry name" value="Calcium-dependent phosphotriesterase"/>
    <property type="match status" value="1"/>
</dbReference>
<dbReference type="Proteomes" id="UP000274661">
    <property type="component" value="Unassembled WGS sequence"/>
</dbReference>
<dbReference type="EMBL" id="RWJF01000001">
    <property type="protein sequence ID" value="RST31934.1"/>
    <property type="molecule type" value="Genomic_DNA"/>
</dbReference>
<sequence>MIAADLPAQWPPSVELRRVEAAEARQGVVAGERELFAVSDRAIGRYDRSTGRRTGMWRAPPGSGISHVNSCILRARLLVCAVSNYPALPQRSHLLWIDADTLILRSARSLDGPGSLTFADWHADSWWVGYANYDGRGGMPGRDHRATLILRLSPDFVERQRFTLPATLLARIAPRSVSGGAWRGDWLLLTGHDRHEGFAVRLSPDGQRLVHVATVPLPTPGQAIAWDPGGHLWSIDRPRHALVESLAPPPLGTPR</sequence>
<comment type="caution">
    <text evidence="1">The sequence shown here is derived from an EMBL/GenBank/DDBJ whole genome shotgun (WGS) entry which is preliminary data.</text>
</comment>
<name>A0A3R9YP53_9SPHN</name>
<evidence type="ECO:0000313" key="1">
    <source>
        <dbReference type="EMBL" id="RST31934.1"/>
    </source>
</evidence>
<accession>A0A3R9YP53</accession>
<reference evidence="1 2" key="1">
    <citation type="submission" date="2018-12" db="EMBL/GenBank/DDBJ databases">
        <title>Sphingomonas sp. HMF7854 Genome sequencing and assembly.</title>
        <authorList>
            <person name="Cha I."/>
            <person name="Kang H."/>
            <person name="Kim H."/>
            <person name="Kang J."/>
            <person name="Joh K."/>
        </authorList>
    </citation>
    <scope>NUCLEOTIDE SEQUENCE [LARGE SCALE GENOMIC DNA]</scope>
    <source>
        <strain evidence="1 2">HMF7854</strain>
    </source>
</reference>
<gene>
    <name evidence="1" type="ORF">HMF7854_14625</name>
</gene>
<dbReference type="RefSeq" id="WP_126719874.1">
    <property type="nucleotide sequence ID" value="NZ_RWJF01000001.1"/>
</dbReference>
<keyword evidence="2" id="KW-1185">Reference proteome</keyword>
<evidence type="ECO:0000313" key="2">
    <source>
        <dbReference type="Proteomes" id="UP000274661"/>
    </source>
</evidence>
<proteinExistence type="predicted"/>
<protein>
    <submittedName>
        <fullName evidence="1">Uncharacterized protein</fullName>
    </submittedName>
</protein>
<organism evidence="1 2">
    <name type="scientific">Sphingomonas ginkgonis</name>
    <dbReference type="NCBI Taxonomy" id="2315330"/>
    <lineage>
        <taxon>Bacteria</taxon>
        <taxon>Pseudomonadati</taxon>
        <taxon>Pseudomonadota</taxon>
        <taxon>Alphaproteobacteria</taxon>
        <taxon>Sphingomonadales</taxon>
        <taxon>Sphingomonadaceae</taxon>
        <taxon>Sphingomonas</taxon>
    </lineage>
</organism>